<dbReference type="Proteomes" id="UP000235371">
    <property type="component" value="Unassembled WGS sequence"/>
</dbReference>
<keyword evidence="2 5" id="KW-0812">Transmembrane</keyword>
<dbReference type="PANTHER" id="PTHR31465">
    <property type="entry name" value="PROTEIN RTA1-RELATED"/>
    <property type="match status" value="1"/>
</dbReference>
<dbReference type="STRING" id="1095630.A0A2J6SLA1"/>
<dbReference type="InParanoid" id="A0A2J6SLA1"/>
<protein>
    <submittedName>
        <fullName evidence="6">RTA1-domain-containing protein</fullName>
    </submittedName>
</protein>
<name>A0A2J6SLA1_9HELO</name>
<feature type="transmembrane region" description="Helical" evidence="5">
    <location>
        <begin position="44"/>
        <end position="64"/>
    </location>
</feature>
<dbReference type="RefSeq" id="XP_024728455.1">
    <property type="nucleotide sequence ID" value="XM_024888173.1"/>
</dbReference>
<dbReference type="PANTHER" id="PTHR31465:SF9">
    <property type="entry name" value="SPHINGOID LONG-CHAIN BASE TRANSPORTER RSB1"/>
    <property type="match status" value="1"/>
</dbReference>
<keyword evidence="3 5" id="KW-1133">Transmembrane helix</keyword>
<reference evidence="6 7" key="1">
    <citation type="submission" date="2016-04" db="EMBL/GenBank/DDBJ databases">
        <title>A degradative enzymes factory behind the ericoid mycorrhizal symbiosis.</title>
        <authorList>
            <consortium name="DOE Joint Genome Institute"/>
            <person name="Martino E."/>
            <person name="Morin E."/>
            <person name="Grelet G."/>
            <person name="Kuo A."/>
            <person name="Kohler A."/>
            <person name="Daghino S."/>
            <person name="Barry K."/>
            <person name="Choi C."/>
            <person name="Cichocki N."/>
            <person name="Clum A."/>
            <person name="Copeland A."/>
            <person name="Hainaut M."/>
            <person name="Haridas S."/>
            <person name="Labutti K."/>
            <person name="Lindquist E."/>
            <person name="Lipzen A."/>
            <person name="Khouja H.-R."/>
            <person name="Murat C."/>
            <person name="Ohm R."/>
            <person name="Olson A."/>
            <person name="Spatafora J."/>
            <person name="Veneault-Fourrey C."/>
            <person name="Henrissat B."/>
            <person name="Grigoriev I."/>
            <person name="Martin F."/>
            <person name="Perotto S."/>
        </authorList>
    </citation>
    <scope>NUCLEOTIDE SEQUENCE [LARGE SCALE GENOMIC DNA]</scope>
    <source>
        <strain evidence="6 7">E</strain>
    </source>
</reference>
<dbReference type="InterPro" id="IPR007568">
    <property type="entry name" value="RTA1"/>
</dbReference>
<evidence type="ECO:0000313" key="6">
    <source>
        <dbReference type="EMBL" id="PMD51551.1"/>
    </source>
</evidence>
<dbReference type="OrthoDB" id="4521223at2759"/>
<evidence type="ECO:0000256" key="1">
    <source>
        <dbReference type="ARBA" id="ARBA00004141"/>
    </source>
</evidence>
<evidence type="ECO:0000313" key="7">
    <source>
        <dbReference type="Proteomes" id="UP000235371"/>
    </source>
</evidence>
<dbReference type="EMBL" id="KZ613912">
    <property type="protein sequence ID" value="PMD51551.1"/>
    <property type="molecule type" value="Genomic_DNA"/>
</dbReference>
<dbReference type="GeneID" id="36596249"/>
<evidence type="ECO:0000256" key="2">
    <source>
        <dbReference type="ARBA" id="ARBA00022692"/>
    </source>
</evidence>
<proteinExistence type="predicted"/>
<accession>A0A2J6SLA1</accession>
<evidence type="ECO:0000256" key="3">
    <source>
        <dbReference type="ARBA" id="ARBA00022989"/>
    </source>
</evidence>
<dbReference type="GO" id="GO:0005886">
    <property type="term" value="C:plasma membrane"/>
    <property type="evidence" value="ECO:0007669"/>
    <property type="project" value="TreeGrafter"/>
</dbReference>
<evidence type="ECO:0000256" key="4">
    <source>
        <dbReference type="ARBA" id="ARBA00023136"/>
    </source>
</evidence>
<feature type="transmembrane region" description="Helical" evidence="5">
    <location>
        <begin position="138"/>
        <end position="158"/>
    </location>
</feature>
<dbReference type="AlphaFoldDB" id="A0A2J6SLA1"/>
<dbReference type="GO" id="GO:0000324">
    <property type="term" value="C:fungal-type vacuole"/>
    <property type="evidence" value="ECO:0007669"/>
    <property type="project" value="TreeGrafter"/>
</dbReference>
<dbReference type="Pfam" id="PF04479">
    <property type="entry name" value="RTA1"/>
    <property type="match status" value="1"/>
</dbReference>
<evidence type="ECO:0000256" key="5">
    <source>
        <dbReference type="SAM" id="Phobius"/>
    </source>
</evidence>
<gene>
    <name evidence="6" type="ORF">K444DRAFT_708021</name>
</gene>
<keyword evidence="4 5" id="KW-0472">Membrane</keyword>
<comment type="subcellular location">
    <subcellularLocation>
        <location evidence="1">Membrane</location>
        <topology evidence="1">Multi-pass membrane protein</topology>
    </subcellularLocation>
</comment>
<feature type="transmembrane region" description="Helical" evidence="5">
    <location>
        <begin position="71"/>
        <end position="92"/>
    </location>
</feature>
<sequence>MSLYTTPGLLIRDHPYNYTVNSSEECTLTTCSLLQAQYTYDPSLTGNAFVASIFSLLLLLQLILGSYYRTIGFTIAMSCGLILEIIGYIGRVQMHFNPFIQQPFMMQLICVTIAPVFFTAAIYLGLSRIIVVYGTHLSLLLPGTIAISFMVSDFFSLLLQAGGGAVVEIANDVATERIGIHLTVAGLGLQVASLGLLLLGCADFVRRCRGMGKVLSSVDAHQRIRRKGLFRSFLGGELVKKGLLFATLAILTRSTYRIFELQGGFHGKLWNSEVDFMVCDGTMVALASLCLTILHPGMAFHGYWDAANFKLKNKGFCGRGV</sequence>
<feature type="transmembrane region" description="Helical" evidence="5">
    <location>
        <begin position="104"/>
        <end position="126"/>
    </location>
</feature>
<keyword evidence="7" id="KW-1185">Reference proteome</keyword>
<organism evidence="6 7">
    <name type="scientific">Hyaloscypha bicolor E</name>
    <dbReference type="NCBI Taxonomy" id="1095630"/>
    <lineage>
        <taxon>Eukaryota</taxon>
        <taxon>Fungi</taxon>
        <taxon>Dikarya</taxon>
        <taxon>Ascomycota</taxon>
        <taxon>Pezizomycotina</taxon>
        <taxon>Leotiomycetes</taxon>
        <taxon>Helotiales</taxon>
        <taxon>Hyaloscyphaceae</taxon>
        <taxon>Hyaloscypha</taxon>
        <taxon>Hyaloscypha bicolor</taxon>
    </lineage>
</organism>
<feature type="transmembrane region" description="Helical" evidence="5">
    <location>
        <begin position="178"/>
        <end position="205"/>
    </location>
</feature>